<dbReference type="GO" id="GO:0103026">
    <property type="term" value="F:fructose-1-phosphatase activity"/>
    <property type="evidence" value="ECO:0007669"/>
    <property type="project" value="RHEA"/>
</dbReference>
<evidence type="ECO:0000256" key="5">
    <source>
        <dbReference type="ARBA" id="ARBA00023211"/>
    </source>
</evidence>
<dbReference type="GO" id="GO:0005634">
    <property type="term" value="C:nucleus"/>
    <property type="evidence" value="ECO:0007669"/>
    <property type="project" value="TreeGrafter"/>
</dbReference>
<dbReference type="EMBL" id="GL832957">
    <property type="protein sequence ID" value="EGD78848.1"/>
    <property type="molecule type" value="Genomic_DNA"/>
</dbReference>
<dbReference type="OrthoDB" id="541375at2759"/>
<dbReference type="GO" id="GO:0030643">
    <property type="term" value="P:intracellular phosphate ion homeostasis"/>
    <property type="evidence" value="ECO:0007669"/>
    <property type="project" value="UniProtKB-ARBA"/>
</dbReference>
<dbReference type="Gene3D" id="3.40.50.10880">
    <property type="entry name" value="Uncharacterised protein PF01937, DUF89, domain 3"/>
    <property type="match status" value="1"/>
</dbReference>
<keyword evidence="3 8" id="KW-0479">Metal-binding</keyword>
<dbReference type="PANTHER" id="PTHR12260:SF6">
    <property type="entry name" value="DAMAGE-CONTROL PHOSPHATASE ARMT1"/>
    <property type="match status" value="1"/>
</dbReference>
<reference evidence="10" key="1">
    <citation type="submission" date="2009-08" db="EMBL/GenBank/DDBJ databases">
        <title>Annotation of Salpingoeca rosetta.</title>
        <authorList>
            <consortium name="The Broad Institute Genome Sequencing Platform"/>
            <person name="Russ C."/>
            <person name="Cuomo C."/>
            <person name="Burger G."/>
            <person name="Gray M.W."/>
            <person name="Holland P.W.H."/>
            <person name="King N."/>
            <person name="Lang F.B.F."/>
            <person name="Roger A.J."/>
            <person name="Ruiz-Trillo I."/>
            <person name="Young S.K."/>
            <person name="Zeng Q."/>
            <person name="Gargeya S."/>
            <person name="Alvarado L."/>
            <person name="Berlin A."/>
            <person name="Chapman S.B."/>
            <person name="Chen Z."/>
            <person name="Freedman E."/>
            <person name="Gellesch M."/>
            <person name="Goldberg J."/>
            <person name="Griggs A."/>
            <person name="Gujja S."/>
            <person name="Heilman E."/>
            <person name="Heiman D."/>
            <person name="Howarth C."/>
            <person name="Mehta T."/>
            <person name="Neiman D."/>
            <person name="Pearson M."/>
            <person name="Roberts A."/>
            <person name="Saif S."/>
            <person name="Shea T."/>
            <person name="Shenoy N."/>
            <person name="Sisk P."/>
            <person name="Stolte C."/>
            <person name="Sykes S."/>
            <person name="White J."/>
            <person name="Yandava C."/>
            <person name="Haas B."/>
            <person name="Nusbaum C."/>
            <person name="Birren B."/>
        </authorList>
    </citation>
    <scope>NUCLEOTIDE SEQUENCE [LARGE SCALE GENOMIC DNA]</scope>
    <source>
        <strain evidence="10">ATCC 50818</strain>
    </source>
</reference>
<comment type="function">
    <text evidence="7 8">Metal-dependent phosphatase that shows phosphatase activity against several substrates, including fructose-1-phosphate and fructose-6-phosphate. Its preference for fructose-1-phosphate, a strong glycating agent that causes DNA damage rather than a canonical yeast metabolite, suggests a damage-control function in hexose phosphate metabolism.</text>
</comment>
<evidence type="ECO:0000256" key="6">
    <source>
        <dbReference type="ARBA" id="ARBA00048809"/>
    </source>
</evidence>
<dbReference type="GO" id="GO:0016462">
    <property type="term" value="F:pyrophosphatase activity"/>
    <property type="evidence" value="ECO:0007669"/>
    <property type="project" value="UniProtKB-ARBA"/>
</dbReference>
<dbReference type="GO" id="GO:0097023">
    <property type="term" value="F:fructose 6-phosphate aldolase activity"/>
    <property type="evidence" value="ECO:0007669"/>
    <property type="project" value="RHEA"/>
</dbReference>
<dbReference type="GO" id="GO:0006974">
    <property type="term" value="P:DNA damage response"/>
    <property type="evidence" value="ECO:0007669"/>
    <property type="project" value="TreeGrafter"/>
</dbReference>
<evidence type="ECO:0000256" key="4">
    <source>
        <dbReference type="ARBA" id="ARBA00022801"/>
    </source>
</evidence>
<dbReference type="InParanoid" id="F2TZ24"/>
<dbReference type="OMA" id="IFARQKM"/>
<organism evidence="11">
    <name type="scientific">Salpingoeca rosetta (strain ATCC 50818 / BSB-021)</name>
    <dbReference type="NCBI Taxonomy" id="946362"/>
    <lineage>
        <taxon>Eukaryota</taxon>
        <taxon>Choanoflagellata</taxon>
        <taxon>Craspedida</taxon>
        <taxon>Salpingoecidae</taxon>
        <taxon>Salpingoeca</taxon>
    </lineage>
</organism>
<dbReference type="Proteomes" id="UP000007799">
    <property type="component" value="Unassembled WGS sequence"/>
</dbReference>
<gene>
    <name evidence="10" type="ORF">PTSG_01825</name>
</gene>
<dbReference type="Pfam" id="PF01937">
    <property type="entry name" value="ARMT1-like_dom"/>
    <property type="match status" value="1"/>
</dbReference>
<dbReference type="GeneID" id="16078398"/>
<dbReference type="KEGG" id="sre:PTSG_01825"/>
<dbReference type="RefSeq" id="XP_004997804.1">
    <property type="nucleotide sequence ID" value="XM_004997747.1"/>
</dbReference>
<evidence type="ECO:0000256" key="7">
    <source>
        <dbReference type="ARBA" id="ARBA00054243"/>
    </source>
</evidence>
<accession>F2TZ24</accession>
<dbReference type="AlphaFoldDB" id="F2TZ24"/>
<dbReference type="STRING" id="946362.F2TZ24"/>
<keyword evidence="5 8" id="KW-0464">Manganese</keyword>
<proteinExistence type="inferred from homology"/>
<dbReference type="eggNOG" id="KOG3870">
    <property type="taxonomic scope" value="Eukaryota"/>
</dbReference>
<name>F2TZ24_SALR5</name>
<keyword evidence="11" id="KW-1185">Reference proteome</keyword>
<feature type="domain" description="Damage-control phosphatase ARMT1-like metal-binding" evidence="9">
    <location>
        <begin position="22"/>
        <end position="402"/>
    </location>
</feature>
<evidence type="ECO:0000259" key="9">
    <source>
        <dbReference type="Pfam" id="PF01937"/>
    </source>
</evidence>
<dbReference type="Gene3D" id="1.20.930.60">
    <property type="match status" value="1"/>
</dbReference>
<evidence type="ECO:0000256" key="3">
    <source>
        <dbReference type="ARBA" id="ARBA00022723"/>
    </source>
</evidence>
<evidence type="ECO:0000256" key="8">
    <source>
        <dbReference type="RuleBase" id="RU367030"/>
    </source>
</evidence>
<dbReference type="InterPro" id="IPR036075">
    <property type="entry name" value="ARMT-1-like_metal-bd_sf"/>
</dbReference>
<comment type="domain">
    <text evidence="8">Subfamily III proteins have a conserved RTxK motif about 40-50 residues from the C-terminus; the threonine may be replaced by serine or cysteine.</text>
</comment>
<dbReference type="PANTHER" id="PTHR12260">
    <property type="entry name" value="DAMAGE-CONTROL PHOSPHATASE ARMT1"/>
    <property type="match status" value="1"/>
</dbReference>
<dbReference type="InterPro" id="IPR002791">
    <property type="entry name" value="ARMT1-like_metal-bd"/>
</dbReference>
<evidence type="ECO:0000256" key="1">
    <source>
        <dbReference type="ARBA" id="ARBA00001326"/>
    </source>
</evidence>
<sequence>MTESTLPPQLDFSKPGSFPYETLRTRMPVILTKAIDSLHQHISDNVEDEGRSEAMASIGRLTKLKYEMQTGKVMRKLDDDGDDVDVWHETLDRMAAQHSEDAKWWKLPWLFSECYMYRRIREATLLSRMLRDVDPFWGSKTSSYHCSETRIGELAAFVHGTACRMDNNEKAFEILLQFSLWGNKSDLSLMADFDGSESLDHMQASTEAHLQELKQHILCDDTAMLWERVSSFKNACVHIVLDNAGIELFSDLCFAHWLVHTNHAKTVVFHGKAYPWFVSDVTRRDLDWMLDQLSETEDSDARAHLAALWKQHFAEGVFVYQSDPFWTYPHEFERMPESAPDLYKTLASADLIMFKGDLNYRKLVADRMWPADTPFEKALGPFTPAMLVALRTLKSDTLAGVPLARVKQAEENDPAWNVNGTTAVIQCFRPAAAQ</sequence>
<comment type="similarity">
    <text evidence="2 8">Belongs to the damage-control phosphatase family. Sugar phosphate phosphatase III subfamily.</text>
</comment>
<dbReference type="GO" id="GO:0046872">
    <property type="term" value="F:metal ion binding"/>
    <property type="evidence" value="ECO:0007669"/>
    <property type="project" value="UniProtKB-UniRule"/>
</dbReference>
<dbReference type="FunCoup" id="F2TZ24">
    <property type="interactions" value="1193"/>
</dbReference>
<evidence type="ECO:0000313" key="10">
    <source>
        <dbReference type="EMBL" id="EGD78848.1"/>
    </source>
</evidence>
<dbReference type="FunFam" id="3.40.50.10880:FF:000005">
    <property type="entry name" value="DUF89-domain-containing protein"/>
    <property type="match status" value="1"/>
</dbReference>
<evidence type="ECO:0000313" key="11">
    <source>
        <dbReference type="Proteomes" id="UP000007799"/>
    </source>
</evidence>
<comment type="cofactor">
    <cofactor evidence="8">
        <name>Mn(2+)</name>
        <dbReference type="ChEBI" id="CHEBI:29035"/>
    </cofactor>
    <cofactor evidence="8">
        <name>Ni(2+)</name>
        <dbReference type="ChEBI" id="CHEBI:49786"/>
    </cofactor>
</comment>
<comment type="catalytic activity">
    <reaction evidence="1 8">
        <text>beta-D-fructose 1-phosphate + H2O = D-fructose + phosphate</text>
        <dbReference type="Rhea" id="RHEA:35603"/>
        <dbReference type="ChEBI" id="CHEBI:15377"/>
        <dbReference type="ChEBI" id="CHEBI:37721"/>
        <dbReference type="ChEBI" id="CHEBI:43474"/>
        <dbReference type="ChEBI" id="CHEBI:138881"/>
    </reaction>
</comment>
<keyword evidence="4 8" id="KW-0378">Hydrolase</keyword>
<dbReference type="SUPFAM" id="SSF111321">
    <property type="entry name" value="AF1104-like"/>
    <property type="match status" value="1"/>
</dbReference>
<dbReference type="EC" id="3.1.3.-" evidence="8"/>
<protein>
    <recommendedName>
        <fullName evidence="8">Sugar phosphate phosphatase</fullName>
        <ecNumber evidence="8">3.1.3.-</ecNumber>
    </recommendedName>
</protein>
<evidence type="ECO:0000256" key="2">
    <source>
        <dbReference type="ARBA" id="ARBA00009519"/>
    </source>
</evidence>
<dbReference type="InterPro" id="IPR039763">
    <property type="entry name" value="ARMT1"/>
</dbReference>
<comment type="catalytic activity">
    <reaction evidence="6 8">
        <text>beta-D-fructose 6-phosphate = dihydroxyacetone + D-glyceraldehyde 3-phosphate</text>
        <dbReference type="Rhea" id="RHEA:28002"/>
        <dbReference type="ChEBI" id="CHEBI:16016"/>
        <dbReference type="ChEBI" id="CHEBI:57634"/>
        <dbReference type="ChEBI" id="CHEBI:59776"/>
    </reaction>
</comment>